<keyword evidence="3" id="KW-1185">Reference proteome</keyword>
<protein>
    <submittedName>
        <fullName evidence="2">Uncharacterized protein</fullName>
    </submittedName>
</protein>
<reference evidence="2 3" key="1">
    <citation type="submission" date="2009-11" db="EMBL/GenBank/DDBJ databases">
        <title>Annotation of Allomyces macrogynus ATCC 38327.</title>
        <authorList>
            <consortium name="The Broad Institute Genome Sequencing Platform"/>
            <person name="Russ C."/>
            <person name="Cuomo C."/>
            <person name="Burger G."/>
            <person name="Gray M.W."/>
            <person name="Holland P.W.H."/>
            <person name="King N."/>
            <person name="Lang F.B.F."/>
            <person name="Roger A.J."/>
            <person name="Ruiz-Trillo I."/>
            <person name="Young S.K."/>
            <person name="Zeng Q."/>
            <person name="Gargeya S."/>
            <person name="Fitzgerald M."/>
            <person name="Haas B."/>
            <person name="Abouelleil A."/>
            <person name="Alvarado L."/>
            <person name="Arachchi H.M."/>
            <person name="Berlin A."/>
            <person name="Chapman S.B."/>
            <person name="Gearin G."/>
            <person name="Goldberg J."/>
            <person name="Griggs A."/>
            <person name="Gujja S."/>
            <person name="Hansen M."/>
            <person name="Heiman D."/>
            <person name="Howarth C."/>
            <person name="Larimer J."/>
            <person name="Lui A."/>
            <person name="MacDonald P.J.P."/>
            <person name="McCowen C."/>
            <person name="Montmayeur A."/>
            <person name="Murphy C."/>
            <person name="Neiman D."/>
            <person name="Pearson M."/>
            <person name="Priest M."/>
            <person name="Roberts A."/>
            <person name="Saif S."/>
            <person name="Shea T."/>
            <person name="Sisk P."/>
            <person name="Stolte C."/>
            <person name="Sykes S."/>
            <person name="Wortman J."/>
            <person name="Nusbaum C."/>
            <person name="Birren B."/>
        </authorList>
    </citation>
    <scope>NUCLEOTIDE SEQUENCE [LARGE SCALE GENOMIC DNA]</scope>
    <source>
        <strain evidence="2 3">ATCC 38327</strain>
    </source>
</reference>
<dbReference type="EMBL" id="GG745335">
    <property type="protein sequence ID" value="KNE60083.1"/>
    <property type="molecule type" value="Genomic_DNA"/>
</dbReference>
<organism evidence="2 3">
    <name type="scientific">Allomyces macrogynus (strain ATCC 38327)</name>
    <name type="common">Allomyces javanicus var. macrogynus</name>
    <dbReference type="NCBI Taxonomy" id="578462"/>
    <lineage>
        <taxon>Eukaryota</taxon>
        <taxon>Fungi</taxon>
        <taxon>Fungi incertae sedis</taxon>
        <taxon>Blastocladiomycota</taxon>
        <taxon>Blastocladiomycetes</taxon>
        <taxon>Blastocladiales</taxon>
        <taxon>Blastocladiaceae</taxon>
        <taxon>Allomyces</taxon>
    </lineage>
</organism>
<evidence type="ECO:0000256" key="1">
    <source>
        <dbReference type="SAM" id="MobiDB-lite"/>
    </source>
</evidence>
<feature type="compositionally biased region" description="Low complexity" evidence="1">
    <location>
        <begin position="102"/>
        <end position="118"/>
    </location>
</feature>
<dbReference type="VEuPathDB" id="FungiDB:AMAG_05514"/>
<evidence type="ECO:0000313" key="2">
    <source>
        <dbReference type="EMBL" id="KNE60083.1"/>
    </source>
</evidence>
<dbReference type="Proteomes" id="UP000054350">
    <property type="component" value="Unassembled WGS sequence"/>
</dbReference>
<feature type="compositionally biased region" description="Acidic residues" evidence="1">
    <location>
        <begin position="65"/>
        <end position="82"/>
    </location>
</feature>
<feature type="compositionally biased region" description="Basic residues" evidence="1">
    <location>
        <begin position="90"/>
        <end position="101"/>
    </location>
</feature>
<proteinExistence type="predicted"/>
<sequence>MRCLACCCPSRRLITLTTVDTPNVEALKTKGNTKAVDQARDERELAHEEVRKWHQYTEARKMQGSDDELAEDDDDMAEESDEPAAPARSSRAKATPKRKAAASKASSTPAAKAKATPRSSRKRTTAEHDEDEHVEATTPKRPKRKGKQAAAADNDDDVTGPLVGEYARDMLMKWRHTLQKTFIKDKSIGDAPRVQPATIATVDWAAVNATFKHMLAYLNGEHFNAALFNETKIPKVLRMIAQAQFDEAVTPVLEEQNVSGKVQDVLDALAAKAV</sequence>
<name>A0A0L0SC03_ALLM3</name>
<accession>A0A0L0SC03</accession>
<reference evidence="3" key="2">
    <citation type="submission" date="2009-11" db="EMBL/GenBank/DDBJ databases">
        <title>The Genome Sequence of Allomyces macrogynus strain ATCC 38327.</title>
        <authorList>
            <consortium name="The Broad Institute Genome Sequencing Platform"/>
            <person name="Russ C."/>
            <person name="Cuomo C."/>
            <person name="Shea T."/>
            <person name="Young S.K."/>
            <person name="Zeng Q."/>
            <person name="Koehrsen M."/>
            <person name="Haas B."/>
            <person name="Borodovsky M."/>
            <person name="Guigo R."/>
            <person name="Alvarado L."/>
            <person name="Berlin A."/>
            <person name="Borenstein D."/>
            <person name="Chen Z."/>
            <person name="Engels R."/>
            <person name="Freedman E."/>
            <person name="Gellesch M."/>
            <person name="Goldberg J."/>
            <person name="Griggs A."/>
            <person name="Gujja S."/>
            <person name="Heiman D."/>
            <person name="Hepburn T."/>
            <person name="Howarth C."/>
            <person name="Jen D."/>
            <person name="Larson L."/>
            <person name="Lewis B."/>
            <person name="Mehta T."/>
            <person name="Park D."/>
            <person name="Pearson M."/>
            <person name="Roberts A."/>
            <person name="Saif S."/>
            <person name="Shenoy N."/>
            <person name="Sisk P."/>
            <person name="Stolte C."/>
            <person name="Sykes S."/>
            <person name="Walk T."/>
            <person name="White J."/>
            <person name="Yandava C."/>
            <person name="Burger G."/>
            <person name="Gray M.W."/>
            <person name="Holland P.W.H."/>
            <person name="King N."/>
            <person name="Lang F.B.F."/>
            <person name="Roger A.J."/>
            <person name="Ruiz-Trillo I."/>
            <person name="Lander E."/>
            <person name="Nusbaum C."/>
        </authorList>
    </citation>
    <scope>NUCLEOTIDE SEQUENCE [LARGE SCALE GENOMIC DNA]</scope>
    <source>
        <strain evidence="3">ATCC 38327</strain>
    </source>
</reference>
<dbReference type="OrthoDB" id="62853at2759"/>
<gene>
    <name evidence="2" type="ORF">AMAG_05514</name>
</gene>
<feature type="region of interest" description="Disordered" evidence="1">
    <location>
        <begin position="56"/>
        <end position="160"/>
    </location>
</feature>
<evidence type="ECO:0000313" key="3">
    <source>
        <dbReference type="Proteomes" id="UP000054350"/>
    </source>
</evidence>
<dbReference type="AlphaFoldDB" id="A0A0L0SC03"/>